<sequence length="185" mass="21494">MIFKKTAIVISFFLLLEINAYAVDNKYEKLTEEASFLLKEYVDSTDGDVKNSILSRLSVLSNNNPDNINVVRMYTGILSSRGEYKKAIFVLESFNRKNKDTSLLLHECMLKDRVGDYEESCYRKVISLKRSNGINDVDYLMALFMVGDKNFDKDKSIYMKGRDDNDDLKIFENKKEKILNVFYPN</sequence>
<dbReference type="EMBL" id="JABBFR010000006">
    <property type="protein sequence ID" value="MBT0723995.1"/>
    <property type="molecule type" value="Genomic_DNA"/>
</dbReference>
<dbReference type="RefSeq" id="WP_214236695.1">
    <property type="nucleotide sequence ID" value="NZ_JABBFR010000006.1"/>
</dbReference>
<name>A0ABS5SV46_9GAMM</name>
<evidence type="ECO:0000313" key="1">
    <source>
        <dbReference type="EMBL" id="MBT0723995.1"/>
    </source>
</evidence>
<dbReference type="Proteomes" id="UP000790096">
    <property type="component" value="Unassembled WGS sequence"/>
</dbReference>
<organism evidence="1 2">
    <name type="scientific">Rosenbergiella gaditana</name>
    <dbReference type="NCBI Taxonomy" id="2726987"/>
    <lineage>
        <taxon>Bacteria</taxon>
        <taxon>Pseudomonadati</taxon>
        <taxon>Pseudomonadota</taxon>
        <taxon>Gammaproteobacteria</taxon>
        <taxon>Enterobacterales</taxon>
        <taxon>Erwiniaceae</taxon>
        <taxon>Rosenbergiella</taxon>
    </lineage>
</organism>
<keyword evidence="2" id="KW-1185">Reference proteome</keyword>
<reference evidence="1 2" key="1">
    <citation type="submission" date="2020-04" db="EMBL/GenBank/DDBJ databases">
        <title>Genome sequencing of Rosenbergiella species.</title>
        <authorList>
            <person name="Alvarez-Perez S."/>
            <person name="Lievens B."/>
        </authorList>
    </citation>
    <scope>NUCLEOTIDE SEQUENCE [LARGE SCALE GENOMIC DNA]</scope>
    <source>
        <strain evidence="1 2">S61</strain>
    </source>
</reference>
<comment type="caution">
    <text evidence="1">The sequence shown here is derived from an EMBL/GenBank/DDBJ whole genome shotgun (WGS) entry which is preliminary data.</text>
</comment>
<evidence type="ECO:0008006" key="3">
    <source>
        <dbReference type="Google" id="ProtNLM"/>
    </source>
</evidence>
<proteinExistence type="predicted"/>
<evidence type="ECO:0000313" key="2">
    <source>
        <dbReference type="Proteomes" id="UP000790096"/>
    </source>
</evidence>
<protein>
    <recommendedName>
        <fullName evidence="3">Tetratricopeptide repeat protein</fullName>
    </recommendedName>
</protein>
<gene>
    <name evidence="1" type="ORF">HH682_05990</name>
</gene>
<accession>A0ABS5SV46</accession>